<dbReference type="Proteomes" id="UP000236723">
    <property type="component" value="Unassembled WGS sequence"/>
</dbReference>
<gene>
    <name evidence="1" type="ORF">SAMN04489712_14516</name>
</gene>
<name>A0A1H6E964_9ACTN</name>
<keyword evidence="2" id="KW-1185">Reference proteome</keyword>
<protein>
    <recommendedName>
        <fullName evidence="3">WD domain-containing protein, G-beta repeat-containing protein</fullName>
    </recommendedName>
</protein>
<dbReference type="AlphaFoldDB" id="A0A1H6E964"/>
<evidence type="ECO:0008006" key="3">
    <source>
        <dbReference type="Google" id="ProtNLM"/>
    </source>
</evidence>
<dbReference type="EMBL" id="FNVO01000045">
    <property type="protein sequence ID" value="SEG94290.1"/>
    <property type="molecule type" value="Genomic_DNA"/>
</dbReference>
<proteinExistence type="predicted"/>
<evidence type="ECO:0000313" key="1">
    <source>
        <dbReference type="EMBL" id="SEG94290.1"/>
    </source>
</evidence>
<organism evidence="1 2">
    <name type="scientific">Thermomonospora echinospora</name>
    <dbReference type="NCBI Taxonomy" id="1992"/>
    <lineage>
        <taxon>Bacteria</taxon>
        <taxon>Bacillati</taxon>
        <taxon>Actinomycetota</taxon>
        <taxon>Actinomycetes</taxon>
        <taxon>Streptosporangiales</taxon>
        <taxon>Thermomonosporaceae</taxon>
        <taxon>Thermomonospora</taxon>
    </lineage>
</organism>
<sequence>MWSGASRYALSHAAEHAAAAGRLDELLTDPEFLVHADPATLIPLLDEANGPEARRHAAVYRTSAHLHQQQEPDARRSILATDAARHRIPDLTATLRLPRPEPAWWPAWATASQIHRALRTTLDSATWVVAVACTTLEGRPVAVTGGHDGTVQAWDLTLGVPVGGPITGHT</sequence>
<accession>A0A1H6E964</accession>
<feature type="non-terminal residue" evidence="1">
    <location>
        <position position="170"/>
    </location>
</feature>
<dbReference type="RefSeq" id="WP_200827780.1">
    <property type="nucleotide sequence ID" value="NZ_FNVO01000045.1"/>
</dbReference>
<reference evidence="2" key="1">
    <citation type="submission" date="2016-10" db="EMBL/GenBank/DDBJ databases">
        <authorList>
            <person name="Varghese N."/>
            <person name="Submissions S."/>
        </authorList>
    </citation>
    <scope>NUCLEOTIDE SEQUENCE [LARGE SCALE GENOMIC DNA]</scope>
    <source>
        <strain evidence="2">DSM 43163</strain>
    </source>
</reference>
<evidence type="ECO:0000313" key="2">
    <source>
        <dbReference type="Proteomes" id="UP000236723"/>
    </source>
</evidence>